<keyword evidence="2" id="KW-1185">Reference proteome</keyword>
<organism evidence="1 2">
    <name type="scientific">Dankookia rubra</name>
    <dbReference type="NCBI Taxonomy" id="1442381"/>
    <lineage>
        <taxon>Bacteria</taxon>
        <taxon>Pseudomonadati</taxon>
        <taxon>Pseudomonadota</taxon>
        <taxon>Alphaproteobacteria</taxon>
        <taxon>Acetobacterales</taxon>
        <taxon>Roseomonadaceae</taxon>
        <taxon>Dankookia</taxon>
    </lineage>
</organism>
<gene>
    <name evidence="1" type="ORF">E2C06_35150</name>
</gene>
<evidence type="ECO:0000313" key="1">
    <source>
        <dbReference type="EMBL" id="TDH57949.1"/>
    </source>
</evidence>
<reference evidence="1 2" key="1">
    <citation type="journal article" date="2016" name="J. Microbiol.">
        <title>Dankookia rubra gen. nov., sp. nov., an alphaproteobacterium isolated from sediment of a shallow stream.</title>
        <authorList>
            <person name="Kim W.H."/>
            <person name="Kim D.H."/>
            <person name="Kang K."/>
            <person name="Ahn T.Y."/>
        </authorList>
    </citation>
    <scope>NUCLEOTIDE SEQUENCE [LARGE SCALE GENOMIC DNA]</scope>
    <source>
        <strain evidence="1 2">JCM30602</strain>
    </source>
</reference>
<dbReference type="Proteomes" id="UP000295096">
    <property type="component" value="Unassembled WGS sequence"/>
</dbReference>
<comment type="caution">
    <text evidence="1">The sequence shown here is derived from an EMBL/GenBank/DDBJ whole genome shotgun (WGS) entry which is preliminary data.</text>
</comment>
<sequence>MIELGFTPEQVREAIIAESVYQAVCQSAPRDPVNTEPVVAIVPDLACAEFIAERLSATCRATISSRRGDSGSSRQNSSKDNATSIFYLPCRRAGHEADHWIEHHDGEPMDVVEWLGRDMSRVIPDDQIIRPPMPKASETNTIDRLLSASGRDATIDRYLALPSGTQDYGLNRLAWSLAGMGIGMDEIKDVLDDCARQSNSPQERTAQIGRIMKHLARRR</sequence>
<protein>
    <submittedName>
        <fullName evidence="1">Uncharacterized protein</fullName>
    </submittedName>
</protein>
<accession>A0A4R5Q609</accession>
<dbReference type="RefSeq" id="WP_133293189.1">
    <property type="nucleotide sequence ID" value="NZ_SMSJ01000177.1"/>
</dbReference>
<dbReference type="AlphaFoldDB" id="A0A4R5Q609"/>
<evidence type="ECO:0000313" key="2">
    <source>
        <dbReference type="Proteomes" id="UP000295096"/>
    </source>
</evidence>
<dbReference type="OrthoDB" id="6626154at2"/>
<dbReference type="EMBL" id="SMSJ01000177">
    <property type="protein sequence ID" value="TDH57949.1"/>
    <property type="molecule type" value="Genomic_DNA"/>
</dbReference>
<name>A0A4R5Q609_9PROT</name>
<proteinExistence type="predicted"/>